<accession>G4TC06</accession>
<keyword evidence="5" id="KW-0677">Repeat</keyword>
<dbReference type="Pfam" id="PF11919">
    <property type="entry name" value="PSME4_C"/>
    <property type="match status" value="1"/>
</dbReference>
<dbReference type="STRING" id="1109443.G4TC06"/>
<evidence type="ECO:0000256" key="1">
    <source>
        <dbReference type="ARBA" id="ARBA00004324"/>
    </source>
</evidence>
<dbReference type="EMBL" id="CAFZ01000041">
    <property type="protein sequence ID" value="CCA68831.1"/>
    <property type="molecule type" value="Genomic_DNA"/>
</dbReference>
<evidence type="ECO:0000259" key="10">
    <source>
        <dbReference type="Pfam" id="PF11919"/>
    </source>
</evidence>
<evidence type="ECO:0000259" key="12">
    <source>
        <dbReference type="Pfam" id="PF23096"/>
    </source>
</evidence>
<dbReference type="Pfam" id="PF16507">
    <property type="entry name" value="HEAT_PSME4_mid"/>
    <property type="match status" value="1"/>
</dbReference>
<feature type="domain" description="Proteasome activator Blm10 middle HEAT repeats region" evidence="11">
    <location>
        <begin position="369"/>
        <end position="679"/>
    </location>
</feature>
<name>G4TC06_SERID</name>
<dbReference type="PANTHER" id="PTHR32170:SF3">
    <property type="entry name" value="PROTEASOME ACTIVATOR COMPLEX SUBUNIT 4"/>
    <property type="match status" value="1"/>
</dbReference>
<dbReference type="InParanoid" id="G4TC06"/>
<dbReference type="GO" id="GO:0016504">
    <property type="term" value="F:peptidase activator activity"/>
    <property type="evidence" value="ECO:0007669"/>
    <property type="project" value="InterPro"/>
</dbReference>
<dbReference type="GO" id="GO:0005829">
    <property type="term" value="C:cytosol"/>
    <property type="evidence" value="ECO:0007669"/>
    <property type="project" value="TreeGrafter"/>
</dbReference>
<dbReference type="GO" id="GO:0016607">
    <property type="term" value="C:nuclear speck"/>
    <property type="evidence" value="ECO:0007669"/>
    <property type="project" value="UniProtKB-SubCell"/>
</dbReference>
<feature type="compositionally biased region" description="Polar residues" evidence="9">
    <location>
        <begin position="547"/>
        <end position="567"/>
    </location>
</feature>
<dbReference type="GO" id="GO:0006281">
    <property type="term" value="P:DNA repair"/>
    <property type="evidence" value="ECO:0007669"/>
    <property type="project" value="UniProtKB-KW"/>
</dbReference>
<reference evidence="13 14" key="1">
    <citation type="journal article" date="2011" name="PLoS Pathog.">
        <title>Endophytic Life Strategies Decoded by Genome and Transcriptome Analyses of the Mutualistic Root Symbiont Piriformospora indica.</title>
        <authorList>
            <person name="Zuccaro A."/>
            <person name="Lahrmann U."/>
            <person name="Guldener U."/>
            <person name="Langen G."/>
            <person name="Pfiffi S."/>
            <person name="Biedenkopf D."/>
            <person name="Wong P."/>
            <person name="Samans B."/>
            <person name="Grimm C."/>
            <person name="Basiewicz M."/>
            <person name="Murat C."/>
            <person name="Martin F."/>
            <person name="Kogel K.H."/>
        </authorList>
    </citation>
    <scope>NUCLEOTIDE SEQUENCE [LARGE SCALE GENOMIC DNA]</scope>
    <source>
        <strain evidence="13 14">DSM 11827</strain>
    </source>
</reference>
<evidence type="ECO:0000256" key="8">
    <source>
        <dbReference type="ARBA" id="ARBA00023242"/>
    </source>
</evidence>
<dbReference type="InterPro" id="IPR035309">
    <property type="entry name" value="PSME4"/>
</dbReference>
<evidence type="ECO:0000256" key="5">
    <source>
        <dbReference type="ARBA" id="ARBA00022737"/>
    </source>
</evidence>
<keyword evidence="8" id="KW-0539">Nucleus</keyword>
<evidence type="ECO:0000256" key="6">
    <source>
        <dbReference type="ARBA" id="ARBA00022763"/>
    </source>
</evidence>
<dbReference type="eggNOG" id="KOG1851">
    <property type="taxonomic scope" value="Eukaryota"/>
</dbReference>
<dbReference type="PANTHER" id="PTHR32170">
    <property type="entry name" value="PROTEASOME ACTIVATOR COMPLEX SUBUNIT 4"/>
    <property type="match status" value="1"/>
</dbReference>
<feature type="domain" description="Proteasome activator complex subunit 4 C-terminal" evidence="10">
    <location>
        <begin position="1793"/>
        <end position="1879"/>
    </location>
</feature>
<sequence length="1879" mass="214929">MRSAPSNLARTAPGRLPPTPVRVKDEERASRKLKYFARSLPYNIESEEEMHKRLDVIITRLAQAVESRDYEYGVLQWDSLLAAWMELKYPLPKKKRIALVKLFYQICVVPGMPADTVSACMDSLAMFSRSKKKLSIEDLRLPWRPVYKILSCDLFLRRRQFEYSQTAYNMAYVAEVSRRFFSPACIDEMLEEFIPHIIGSNLDRILANQYYLVTFLPLSHPQYYLPTMMRLWEAVNSYAFDERMLSFLSKLAELHVDPTVSDPKLIDKIPMDWGEEPRVRWPKHEINVDDWRGIYKDVGMFTDDEWNFIMCKCLVSMEIPLADAGSLTTGPSVDGQAGFEIGRLPRCAWRIASLARIIVYSMTPDSAPAPLTAFVKYIVYEFNKRWHEEMQPDCKVPKSRRLTAAMRRELVRCLRTVCLLSIFSSDSTSTGNVQSALKSMISMEPDLILPSILDRAVTALETLTETQRTIAIIKGLGAVSSGLTSRAMYYPGAKHIAPVLELLIPGIDLNDPNKTLCTSTLVKDIAQFIKFGDLTEFNFQLATSHGFSSPLQLSTTPGTSSRNSGASTPMRIHLPSFSVPTGFTGDETPNDSEPRLPDNEEDALVKESTSSFSNFITSWFHRVITLMENLPEEGQPGTRAGGEDEVAVIDNVGTTCYSICQHLSEPLFDLVLNLMHETTSSSDALPSDATLHWNLAILRGAMHKDGREILPYKEELKDILNLLVEKAYSKRGYQWASRLLYSILLSCTNTYPLEERFVNVEEWHGTAFLHSHHKYWGKMYPMGDATISWHVPNQDEIAFALEIFEDVVSPTLGRLEALLEGNATRDAAWRNDFCRFISFVQEAFSGIAGLMKQDATQEEKDVYYANTDLPQSIPEMVAWTLPIEVNYPLRDPKDPRHVKIMGYRRRFVEFLLRASRALRQQGEENTVDAIHTVISSFRTYMLENGAPDVEDWGTLRNRFGDDRNVARNYAGQQEWPRSLWILRLRFYQAARLRANNMERIRTDIENDIIDELTEWSMYIYATVRAPAQSLLARVSEVYDGVRTRVLPQIYKSLVQGTDDDRMKGALYLLNYPAFGKYAVTEPSQLPLFIKYFFGCQHNEKPSIQSVLSSIADNALSNFVERCQTVFKTDSKALLEAAEELFATVPEALRDREVIQRNIENCRKREKKFQEHLNESMTALLSIGNSSSTHWRYSIVALRMIRVLVRKDVTNNDAQLEYLVAKITDNHPSMRYYSQRAIMKMLRYIKVRSSATKPEDISLQINRNPLHRLVAINQPTLGTTEEYLHAFSKPLDWKHAVEKPLLYDKVSSGWLAWEKTSEALLASDSLLKDRLESEATPVVEALRQWAIKPTSWESIKTHYSEETQSGSVNWDNISFVKTVFQILGNEPWEAFRPTLETLLADSEQNKQRAAAEFLAGVIGGTKNWPIGSQAVLLDWLSPQLPKILGQNVKTDTLSIWTSFLEYTLGNRDPRRPFCDLIVKYLVQENQMMEYNQELSFDAVRVCSFTQAMAEAFGWRFRPWVEPILDRHWPELGSEHDEVRAYIADMLQLFDKIMWQPQPSVPTAETVVRECQAMSDLDDIFSIRRPHHHSRFKELIQQFGKWREERLPGARAIHSRYDRTAATVLKWLFLGLHDIHAVSIYEYVLPFIPELLRMSELNDNNDLASRASLLLTRTCGVSPPREMIAPILHELYKAIQDSPSWRIRLKALPLLQVFYFRQLPLLSDIKVIRILEVVCACLDDENIAVREMAATTLSGILRCSPRQSVITLKDRFQRLARRTKLPEKSDPNYATALRTLHSAMLGVGALLDAYPYSCPSWVPGLITDVLAKHTHSPLPISATVRKTAQNFKRTHQDTWAEDQKRFNEDAQSALSLLLTGSSYYA</sequence>
<dbReference type="GO" id="GO:0070628">
    <property type="term" value="F:proteasome binding"/>
    <property type="evidence" value="ECO:0007669"/>
    <property type="project" value="InterPro"/>
</dbReference>
<evidence type="ECO:0000256" key="3">
    <source>
        <dbReference type="ARBA" id="ARBA00005739"/>
    </source>
</evidence>
<dbReference type="Proteomes" id="UP000007148">
    <property type="component" value="Unassembled WGS sequence"/>
</dbReference>
<proteinExistence type="inferred from homology"/>
<evidence type="ECO:0000256" key="4">
    <source>
        <dbReference type="ARBA" id="ARBA00022490"/>
    </source>
</evidence>
<dbReference type="InterPro" id="IPR032430">
    <property type="entry name" value="Blm10_mid"/>
</dbReference>
<dbReference type="InterPro" id="IPR055455">
    <property type="entry name" value="HEAT_PSME4"/>
</dbReference>
<evidence type="ECO:0000256" key="9">
    <source>
        <dbReference type="SAM" id="MobiDB-lite"/>
    </source>
</evidence>
<comment type="subcellular location">
    <subcellularLocation>
        <location evidence="2">Cytoplasm</location>
    </subcellularLocation>
    <subcellularLocation>
        <location evidence="1">Nucleus speckle</location>
    </subcellularLocation>
</comment>
<gene>
    <name evidence="13" type="ORF">PIIN_02692</name>
</gene>
<feature type="domain" description="Proteasome activator complex subunit 4-like HEAT repeat-like" evidence="12">
    <location>
        <begin position="1354"/>
        <end position="1472"/>
    </location>
</feature>
<evidence type="ECO:0000259" key="11">
    <source>
        <dbReference type="Pfam" id="PF16507"/>
    </source>
</evidence>
<protein>
    <submittedName>
        <fullName evidence="13">Uncharacterized protein</fullName>
    </submittedName>
</protein>
<evidence type="ECO:0000256" key="2">
    <source>
        <dbReference type="ARBA" id="ARBA00004496"/>
    </source>
</evidence>
<dbReference type="InterPro" id="IPR021843">
    <property type="entry name" value="PSME4_C"/>
</dbReference>
<dbReference type="OMA" id="GCQHNEK"/>
<feature type="region of interest" description="Disordered" evidence="9">
    <location>
        <begin position="1"/>
        <end position="26"/>
    </location>
</feature>
<evidence type="ECO:0000313" key="14">
    <source>
        <dbReference type="Proteomes" id="UP000007148"/>
    </source>
</evidence>
<dbReference type="InterPro" id="IPR016024">
    <property type="entry name" value="ARM-type_fold"/>
</dbReference>
<feature type="region of interest" description="Disordered" evidence="9">
    <location>
        <begin position="547"/>
        <end position="603"/>
    </location>
</feature>
<keyword evidence="4" id="KW-0963">Cytoplasm</keyword>
<keyword evidence="7" id="KW-0234">DNA repair</keyword>
<dbReference type="SUPFAM" id="SSF48371">
    <property type="entry name" value="ARM repeat"/>
    <property type="match status" value="2"/>
</dbReference>
<comment type="similarity">
    <text evidence="3">Belongs to the BLM10 family.</text>
</comment>
<comment type="caution">
    <text evidence="13">The sequence shown here is derived from an EMBL/GenBank/DDBJ whole genome shotgun (WGS) entry which is preliminary data.</text>
</comment>
<dbReference type="InterPro" id="IPR011989">
    <property type="entry name" value="ARM-like"/>
</dbReference>
<evidence type="ECO:0000313" key="13">
    <source>
        <dbReference type="EMBL" id="CCA68831.1"/>
    </source>
</evidence>
<dbReference type="HOGENOM" id="CLU_000772_3_0_1"/>
<dbReference type="Gene3D" id="1.25.10.10">
    <property type="entry name" value="Leucine-rich Repeat Variant"/>
    <property type="match status" value="1"/>
</dbReference>
<dbReference type="GO" id="GO:0010499">
    <property type="term" value="P:proteasomal ubiquitin-independent protein catabolic process"/>
    <property type="evidence" value="ECO:0007669"/>
    <property type="project" value="TreeGrafter"/>
</dbReference>
<dbReference type="OrthoDB" id="17907at2759"/>
<evidence type="ECO:0000256" key="7">
    <source>
        <dbReference type="ARBA" id="ARBA00023204"/>
    </source>
</evidence>
<keyword evidence="14" id="KW-1185">Reference proteome</keyword>
<dbReference type="Pfam" id="PF23096">
    <property type="entry name" value="HEAT_PSME4"/>
    <property type="match status" value="1"/>
</dbReference>
<keyword evidence="6" id="KW-0227">DNA damage</keyword>
<organism evidence="13 14">
    <name type="scientific">Serendipita indica (strain DSM 11827)</name>
    <name type="common">Root endophyte fungus</name>
    <name type="synonym">Piriformospora indica</name>
    <dbReference type="NCBI Taxonomy" id="1109443"/>
    <lineage>
        <taxon>Eukaryota</taxon>
        <taxon>Fungi</taxon>
        <taxon>Dikarya</taxon>
        <taxon>Basidiomycota</taxon>
        <taxon>Agaricomycotina</taxon>
        <taxon>Agaricomycetes</taxon>
        <taxon>Sebacinales</taxon>
        <taxon>Serendipitaceae</taxon>
        <taxon>Serendipita</taxon>
    </lineage>
</organism>